<dbReference type="Gene3D" id="3.40.390.30">
    <property type="entry name" value="Metalloproteases ('zincins'), catalytic domain"/>
    <property type="match status" value="1"/>
</dbReference>
<dbReference type="AlphaFoldDB" id="A0A918U9X7"/>
<dbReference type="PANTHER" id="PTHR46986:SF1">
    <property type="entry name" value="ENDORIBONUCLEASE YBEY, CHLOROPLASTIC"/>
    <property type="match status" value="1"/>
</dbReference>
<dbReference type="RefSeq" id="WP_189534251.1">
    <property type="nucleotide sequence ID" value="NZ_BMYX01000012.1"/>
</dbReference>
<keyword evidence="6 7" id="KW-0862">Zinc</keyword>
<keyword evidence="7" id="KW-0698">rRNA processing</keyword>
<dbReference type="GO" id="GO:0008270">
    <property type="term" value="F:zinc ion binding"/>
    <property type="evidence" value="ECO:0007669"/>
    <property type="project" value="UniProtKB-UniRule"/>
</dbReference>
<proteinExistence type="inferred from homology"/>
<dbReference type="InterPro" id="IPR002036">
    <property type="entry name" value="YbeY"/>
</dbReference>
<evidence type="ECO:0000256" key="4">
    <source>
        <dbReference type="ARBA" id="ARBA00022759"/>
    </source>
</evidence>
<feature type="binding site" evidence="7">
    <location>
        <position position="131"/>
    </location>
    <ligand>
        <name>Zn(2+)</name>
        <dbReference type="ChEBI" id="CHEBI:29105"/>
        <note>catalytic</note>
    </ligand>
</feature>
<name>A0A918U9X7_9NEIS</name>
<reference evidence="8" key="2">
    <citation type="submission" date="2020-09" db="EMBL/GenBank/DDBJ databases">
        <authorList>
            <person name="Sun Q."/>
            <person name="Kim S."/>
        </authorList>
    </citation>
    <scope>NUCLEOTIDE SEQUENCE</scope>
    <source>
        <strain evidence="8">KCTC 32182</strain>
    </source>
</reference>
<keyword evidence="3 7" id="KW-0479">Metal-binding</keyword>
<dbReference type="PANTHER" id="PTHR46986">
    <property type="entry name" value="ENDORIBONUCLEASE YBEY, CHLOROPLASTIC"/>
    <property type="match status" value="1"/>
</dbReference>
<dbReference type="PROSITE" id="PS01306">
    <property type="entry name" value="UPF0054"/>
    <property type="match status" value="1"/>
</dbReference>
<evidence type="ECO:0000256" key="6">
    <source>
        <dbReference type="ARBA" id="ARBA00022833"/>
    </source>
</evidence>
<dbReference type="HAMAP" id="MF_00009">
    <property type="entry name" value="Endoribonucl_YbeY"/>
    <property type="match status" value="1"/>
</dbReference>
<feature type="binding site" evidence="7">
    <location>
        <position position="137"/>
    </location>
    <ligand>
        <name>Zn(2+)</name>
        <dbReference type="ChEBI" id="CHEBI:29105"/>
        <note>catalytic</note>
    </ligand>
</feature>
<comment type="function">
    <text evidence="7">Single strand-specific metallo-endoribonuclease involved in late-stage 70S ribosome quality control and in maturation of the 3' terminus of the 16S rRNA.</text>
</comment>
<evidence type="ECO:0000313" key="9">
    <source>
        <dbReference type="Proteomes" id="UP000645257"/>
    </source>
</evidence>
<dbReference type="Proteomes" id="UP000645257">
    <property type="component" value="Unassembled WGS sequence"/>
</dbReference>
<comment type="caution">
    <text evidence="8">The sequence shown here is derived from an EMBL/GenBank/DDBJ whole genome shotgun (WGS) entry which is preliminary data.</text>
</comment>
<protein>
    <recommendedName>
        <fullName evidence="7">Endoribonuclease YbeY</fullName>
        <ecNumber evidence="7">3.1.-.-</ecNumber>
    </recommendedName>
</protein>
<organism evidence="8 9">
    <name type="scientific">Paludibacterium paludis</name>
    <dbReference type="NCBI Taxonomy" id="1225769"/>
    <lineage>
        <taxon>Bacteria</taxon>
        <taxon>Pseudomonadati</taxon>
        <taxon>Pseudomonadota</taxon>
        <taxon>Betaproteobacteria</taxon>
        <taxon>Neisseriales</taxon>
        <taxon>Chromobacteriaceae</taxon>
        <taxon>Paludibacterium</taxon>
    </lineage>
</organism>
<gene>
    <name evidence="7 8" type="primary">ybeY</name>
    <name evidence="8" type="ORF">GCM10011289_22080</name>
</gene>
<keyword evidence="4 7" id="KW-0255">Endonuclease</keyword>
<dbReference type="GO" id="GO:0004521">
    <property type="term" value="F:RNA endonuclease activity"/>
    <property type="evidence" value="ECO:0007669"/>
    <property type="project" value="UniProtKB-UniRule"/>
</dbReference>
<accession>A0A918U9X7</accession>
<keyword evidence="2 7" id="KW-0540">Nuclease</keyword>
<evidence type="ECO:0000256" key="7">
    <source>
        <dbReference type="HAMAP-Rule" id="MF_00009"/>
    </source>
</evidence>
<dbReference type="SUPFAM" id="SSF55486">
    <property type="entry name" value="Metalloproteases ('zincins'), catalytic domain"/>
    <property type="match status" value="1"/>
</dbReference>
<comment type="subcellular location">
    <subcellularLocation>
        <location evidence="7">Cytoplasm</location>
    </subcellularLocation>
</comment>
<evidence type="ECO:0000256" key="2">
    <source>
        <dbReference type="ARBA" id="ARBA00022722"/>
    </source>
</evidence>
<keyword evidence="9" id="KW-1185">Reference proteome</keyword>
<evidence type="ECO:0000313" key="8">
    <source>
        <dbReference type="EMBL" id="GGY18226.1"/>
    </source>
</evidence>
<feature type="binding site" evidence="7">
    <location>
        <position position="127"/>
    </location>
    <ligand>
        <name>Zn(2+)</name>
        <dbReference type="ChEBI" id="CHEBI:29105"/>
        <note>catalytic</note>
    </ligand>
</feature>
<evidence type="ECO:0000256" key="5">
    <source>
        <dbReference type="ARBA" id="ARBA00022801"/>
    </source>
</evidence>
<dbReference type="GO" id="GO:0006364">
    <property type="term" value="P:rRNA processing"/>
    <property type="evidence" value="ECO:0007669"/>
    <property type="project" value="UniProtKB-UniRule"/>
</dbReference>
<dbReference type="GO" id="GO:0005737">
    <property type="term" value="C:cytoplasm"/>
    <property type="evidence" value="ECO:0007669"/>
    <property type="project" value="UniProtKB-SubCell"/>
</dbReference>
<keyword evidence="7" id="KW-0963">Cytoplasm</keyword>
<dbReference type="Pfam" id="PF02130">
    <property type="entry name" value="YbeY"/>
    <property type="match status" value="1"/>
</dbReference>
<dbReference type="EC" id="3.1.-.-" evidence="7"/>
<reference evidence="8" key="1">
    <citation type="journal article" date="2014" name="Int. J. Syst. Evol. Microbiol.">
        <title>Complete genome sequence of Corynebacterium casei LMG S-19264T (=DSM 44701T), isolated from a smear-ripened cheese.</title>
        <authorList>
            <consortium name="US DOE Joint Genome Institute (JGI-PGF)"/>
            <person name="Walter F."/>
            <person name="Albersmeier A."/>
            <person name="Kalinowski J."/>
            <person name="Ruckert C."/>
        </authorList>
    </citation>
    <scope>NUCLEOTIDE SEQUENCE</scope>
    <source>
        <strain evidence="8">KCTC 32182</strain>
    </source>
</reference>
<sequence length="168" mass="18910">MKSAKRTCRFKNKTGAFHLTLHYAVRNDNVPRGRLLSRWAEKAKLRGRDVLVTLRVVGEEEGRTMNRDYRGKDYATNVLTFALHEGDDTPQGMPLIGDIVLCAPVVEREAAEQGKPLLAHYAHLTVHGMLHLQGFDHEDDDEAREMENLETSLLAALGFPDPYGEEKA</sequence>
<dbReference type="EMBL" id="BMYX01000012">
    <property type="protein sequence ID" value="GGY18226.1"/>
    <property type="molecule type" value="Genomic_DNA"/>
</dbReference>
<dbReference type="InterPro" id="IPR023091">
    <property type="entry name" value="MetalPrtase_cat_dom_sf_prd"/>
</dbReference>
<dbReference type="NCBIfam" id="TIGR00043">
    <property type="entry name" value="rRNA maturation RNase YbeY"/>
    <property type="match status" value="1"/>
</dbReference>
<keyword evidence="5 7" id="KW-0378">Hydrolase</keyword>
<dbReference type="GO" id="GO:0004222">
    <property type="term" value="F:metalloendopeptidase activity"/>
    <property type="evidence" value="ECO:0007669"/>
    <property type="project" value="InterPro"/>
</dbReference>
<dbReference type="InterPro" id="IPR020549">
    <property type="entry name" value="YbeY_CS"/>
</dbReference>
<comment type="similarity">
    <text evidence="1 7">Belongs to the endoribonuclease YbeY family.</text>
</comment>
<comment type="cofactor">
    <cofactor evidence="7">
        <name>Zn(2+)</name>
        <dbReference type="ChEBI" id="CHEBI:29105"/>
    </cofactor>
    <text evidence="7">Binds 1 zinc ion.</text>
</comment>
<keyword evidence="7" id="KW-0690">Ribosome biogenesis</keyword>
<evidence type="ECO:0000256" key="3">
    <source>
        <dbReference type="ARBA" id="ARBA00022723"/>
    </source>
</evidence>
<evidence type="ECO:0000256" key="1">
    <source>
        <dbReference type="ARBA" id="ARBA00010875"/>
    </source>
</evidence>